<comment type="caution">
    <text evidence="4">The sequence shown here is derived from an EMBL/GenBank/DDBJ whole genome shotgun (WGS) entry which is preliminary data.</text>
</comment>
<dbReference type="PANTHER" id="PTHR40841:SF2">
    <property type="entry name" value="SIDEROPHORE-DEGRADING ESTERASE (EUROFUNG)"/>
    <property type="match status" value="1"/>
</dbReference>
<reference evidence="4 5" key="1">
    <citation type="submission" date="2021-10" db="EMBL/GenBank/DDBJ databases">
        <title>Draft genome of Aestuariibacter halophilus JC2043.</title>
        <authorList>
            <person name="Emsley S.A."/>
            <person name="Pfannmuller K.M."/>
            <person name="Ushijima B."/>
            <person name="Saw J.H."/>
            <person name="Videau P."/>
        </authorList>
    </citation>
    <scope>NUCLEOTIDE SEQUENCE [LARGE SCALE GENOMIC DNA]</scope>
    <source>
        <strain evidence="4 5">JC2043</strain>
    </source>
</reference>
<evidence type="ECO:0000313" key="4">
    <source>
        <dbReference type="EMBL" id="MCC2618347.1"/>
    </source>
</evidence>
<gene>
    <name evidence="4" type="ORF">LJ739_18990</name>
</gene>
<dbReference type="SUPFAM" id="SSF53474">
    <property type="entry name" value="alpha/beta-Hydrolases"/>
    <property type="match status" value="1"/>
</dbReference>
<dbReference type="RefSeq" id="WP_229163166.1">
    <property type="nucleotide sequence ID" value="NZ_JAJEWP010000012.1"/>
</dbReference>
<proteinExistence type="inferred from homology"/>
<evidence type="ECO:0000313" key="5">
    <source>
        <dbReference type="Proteomes" id="UP001520878"/>
    </source>
</evidence>
<dbReference type="Proteomes" id="UP001520878">
    <property type="component" value="Unassembled WGS sequence"/>
</dbReference>
<feature type="chain" id="PRO_5046667900" evidence="3">
    <location>
        <begin position="19"/>
        <end position="264"/>
    </location>
</feature>
<evidence type="ECO:0000256" key="1">
    <source>
        <dbReference type="ARBA" id="ARBA00005622"/>
    </source>
</evidence>
<keyword evidence="3" id="KW-0732">Signal</keyword>
<dbReference type="GO" id="GO:0016787">
    <property type="term" value="F:hydrolase activity"/>
    <property type="evidence" value="ECO:0007669"/>
    <property type="project" value="UniProtKB-KW"/>
</dbReference>
<accession>A0ABS8GCP3</accession>
<evidence type="ECO:0000256" key="2">
    <source>
        <dbReference type="ARBA" id="ARBA00022801"/>
    </source>
</evidence>
<name>A0ABS8GCP3_9ALTE</name>
<keyword evidence="2 4" id="KW-0378">Hydrolase</keyword>
<comment type="similarity">
    <text evidence="1">Belongs to the esterase D family.</text>
</comment>
<dbReference type="InterPro" id="IPR029058">
    <property type="entry name" value="AB_hydrolase_fold"/>
</dbReference>
<dbReference type="Pfam" id="PF00756">
    <property type="entry name" value="Esterase"/>
    <property type="match status" value="1"/>
</dbReference>
<organism evidence="4 5">
    <name type="scientific">Fluctibacter halophilus</name>
    <dbReference type="NCBI Taxonomy" id="226011"/>
    <lineage>
        <taxon>Bacteria</taxon>
        <taxon>Pseudomonadati</taxon>
        <taxon>Pseudomonadota</taxon>
        <taxon>Gammaproteobacteria</taxon>
        <taxon>Alteromonadales</taxon>
        <taxon>Alteromonadaceae</taxon>
        <taxon>Fluctibacter</taxon>
    </lineage>
</organism>
<keyword evidence="5" id="KW-1185">Reference proteome</keyword>
<dbReference type="Gene3D" id="3.40.50.1820">
    <property type="entry name" value="alpha/beta hydrolase"/>
    <property type="match status" value="1"/>
</dbReference>
<dbReference type="InterPro" id="IPR000801">
    <property type="entry name" value="Esterase-like"/>
</dbReference>
<dbReference type="PANTHER" id="PTHR40841">
    <property type="entry name" value="SIDEROPHORE TRIACETYLFUSARININE C ESTERASE"/>
    <property type="match status" value="1"/>
</dbReference>
<dbReference type="InterPro" id="IPR052558">
    <property type="entry name" value="Siderophore_Hydrolase_D"/>
</dbReference>
<sequence length="264" mass="29152">MKTLLLFCLVTLATGAQASSPTSHTLTSAILQEQRDITVYQPQEYQTSDKRFAVLYLLDGGLNGDMVASMLARLTASEGANPHIIVAIHSTDRLRDYAPTVNQDPRGPLGQGGGGDKFLDFIANELMPFVDLQYRTSDQRILAGHSVGGLLVMHSFQSRPGLFQGHMAFSPAVWWGAQETRKAVEHYVVSEQAVGAYLYMNIGSEAGEMRAVYDALEYHIARNRSLNLTYRTDSHPYVGHDLTLAAGLFSALTGWHQYQQKRGM</sequence>
<evidence type="ECO:0000256" key="3">
    <source>
        <dbReference type="SAM" id="SignalP"/>
    </source>
</evidence>
<feature type="signal peptide" evidence="3">
    <location>
        <begin position="1"/>
        <end position="18"/>
    </location>
</feature>
<dbReference type="EMBL" id="JAJEWP010000012">
    <property type="protein sequence ID" value="MCC2618347.1"/>
    <property type="molecule type" value="Genomic_DNA"/>
</dbReference>
<protein>
    <submittedName>
        <fullName evidence="4">Alpha/beta hydrolase</fullName>
    </submittedName>
</protein>